<keyword evidence="1" id="KW-0812">Transmembrane</keyword>
<evidence type="ECO:0000256" key="1">
    <source>
        <dbReference type="SAM" id="Phobius"/>
    </source>
</evidence>
<dbReference type="GeneTree" id="ENSGT00740000117176"/>
<evidence type="ECO:0000313" key="3">
    <source>
        <dbReference type="Proteomes" id="UP000694389"/>
    </source>
</evidence>
<dbReference type="InterPro" id="IPR008983">
    <property type="entry name" value="Tumour_necrosis_fac-like_dom"/>
</dbReference>
<dbReference type="Proteomes" id="UP000694389">
    <property type="component" value="Unassembled WGS sequence"/>
</dbReference>
<name>A0A8P4KN16_DICLA</name>
<keyword evidence="3" id="KW-1185">Reference proteome</keyword>
<evidence type="ECO:0000313" key="2">
    <source>
        <dbReference type="Ensembl" id="ENSDLAP00005080244.1"/>
    </source>
</evidence>
<dbReference type="Ensembl" id="ENSDLAT00005070291.1">
    <property type="protein sequence ID" value="ENSDLAP00005080244.1"/>
    <property type="gene ID" value="ENSDLAG00005030595.1"/>
</dbReference>
<reference evidence="2" key="1">
    <citation type="submission" date="2025-08" db="UniProtKB">
        <authorList>
            <consortium name="Ensembl"/>
        </authorList>
    </citation>
    <scope>IDENTIFICATION</scope>
</reference>
<protein>
    <submittedName>
        <fullName evidence="2">Uncharacterized protein</fullName>
    </submittedName>
</protein>
<sequence length="192" mass="21145">PYYRRMGQQNTEIDIESLQKSGRRRGGCLDVFLVLSIIFLFVAVAAVAVGGLMVVKELRSKLETARPSINVEALNNFIFDPEQSSLKPKRVGTYFIYIDFNLTCTHICPAGLLTVSVGDKLTCEVQLPAVANSTPVSKKCWTVSQISDSVRLVTQMTVPNNGLGAWKLELSGSGFGMCHFRSYGVVYCKLKV</sequence>
<dbReference type="AlphaFoldDB" id="A0A8P4KN16"/>
<proteinExistence type="predicted"/>
<feature type="transmembrane region" description="Helical" evidence="1">
    <location>
        <begin position="31"/>
        <end position="55"/>
    </location>
</feature>
<reference evidence="2" key="2">
    <citation type="submission" date="2025-09" db="UniProtKB">
        <authorList>
            <consortium name="Ensembl"/>
        </authorList>
    </citation>
    <scope>IDENTIFICATION</scope>
</reference>
<accession>A0A8P4KN16</accession>
<keyword evidence="1" id="KW-0472">Membrane</keyword>
<keyword evidence="1" id="KW-1133">Transmembrane helix</keyword>
<dbReference type="Gene3D" id="2.60.120.40">
    <property type="match status" value="1"/>
</dbReference>
<organism evidence="2 3">
    <name type="scientific">Dicentrarchus labrax</name>
    <name type="common">European seabass</name>
    <name type="synonym">Morone labrax</name>
    <dbReference type="NCBI Taxonomy" id="13489"/>
    <lineage>
        <taxon>Eukaryota</taxon>
        <taxon>Metazoa</taxon>
        <taxon>Chordata</taxon>
        <taxon>Craniata</taxon>
        <taxon>Vertebrata</taxon>
        <taxon>Euteleostomi</taxon>
        <taxon>Actinopterygii</taxon>
        <taxon>Neopterygii</taxon>
        <taxon>Teleostei</taxon>
        <taxon>Neoteleostei</taxon>
        <taxon>Acanthomorphata</taxon>
        <taxon>Eupercaria</taxon>
        <taxon>Moronidae</taxon>
        <taxon>Dicentrarchus</taxon>
    </lineage>
</organism>